<feature type="compositionally biased region" description="Basic and acidic residues" evidence="1">
    <location>
        <begin position="155"/>
        <end position="167"/>
    </location>
</feature>
<evidence type="ECO:0000256" key="1">
    <source>
        <dbReference type="SAM" id="MobiDB-lite"/>
    </source>
</evidence>
<dbReference type="EMBL" id="BGZK01002377">
    <property type="protein sequence ID" value="GBP93444.1"/>
    <property type="molecule type" value="Genomic_DNA"/>
</dbReference>
<evidence type="ECO:0000313" key="2">
    <source>
        <dbReference type="EMBL" id="GBP93444.1"/>
    </source>
</evidence>
<comment type="caution">
    <text evidence="2">The sequence shown here is derived from an EMBL/GenBank/DDBJ whole genome shotgun (WGS) entry which is preliminary data.</text>
</comment>
<evidence type="ECO:0000313" key="3">
    <source>
        <dbReference type="Proteomes" id="UP000299102"/>
    </source>
</evidence>
<feature type="compositionally biased region" description="Basic and acidic residues" evidence="1">
    <location>
        <begin position="125"/>
        <end position="134"/>
    </location>
</feature>
<dbReference type="Proteomes" id="UP000299102">
    <property type="component" value="Unassembled WGS sequence"/>
</dbReference>
<sequence>MEKMISDGEIERQLQTFFLKKKWHRKKAAKQGTKIALLESTTDVLGAGEMGMRSSIPQQLISEAVDLSATHPRTLLSRASQDDGWLATVSDAPLPLHFMGGASVAITTLQDTEPSPQLTPARRSSKWDAAERHQSSRRPPRTWLSGPGGLLNSASRHEYRGDDDRRSARCRPRPARGI</sequence>
<accession>A0A4C2A2D8</accession>
<name>A0A4C2A2D8_EUMVA</name>
<gene>
    <name evidence="2" type="ORF">EVAR_89794_1</name>
</gene>
<reference evidence="2 3" key="1">
    <citation type="journal article" date="2019" name="Commun. Biol.">
        <title>The bagworm genome reveals a unique fibroin gene that provides high tensile strength.</title>
        <authorList>
            <person name="Kono N."/>
            <person name="Nakamura H."/>
            <person name="Ohtoshi R."/>
            <person name="Tomita M."/>
            <person name="Numata K."/>
            <person name="Arakawa K."/>
        </authorList>
    </citation>
    <scope>NUCLEOTIDE SEQUENCE [LARGE SCALE GENOMIC DNA]</scope>
</reference>
<protein>
    <submittedName>
        <fullName evidence="2">Uncharacterized protein</fullName>
    </submittedName>
</protein>
<feature type="compositionally biased region" description="Basic residues" evidence="1">
    <location>
        <begin position="168"/>
        <end position="178"/>
    </location>
</feature>
<proteinExistence type="predicted"/>
<organism evidence="2 3">
    <name type="scientific">Eumeta variegata</name>
    <name type="common">Bagworm moth</name>
    <name type="synonym">Eumeta japonica</name>
    <dbReference type="NCBI Taxonomy" id="151549"/>
    <lineage>
        <taxon>Eukaryota</taxon>
        <taxon>Metazoa</taxon>
        <taxon>Ecdysozoa</taxon>
        <taxon>Arthropoda</taxon>
        <taxon>Hexapoda</taxon>
        <taxon>Insecta</taxon>
        <taxon>Pterygota</taxon>
        <taxon>Neoptera</taxon>
        <taxon>Endopterygota</taxon>
        <taxon>Lepidoptera</taxon>
        <taxon>Glossata</taxon>
        <taxon>Ditrysia</taxon>
        <taxon>Tineoidea</taxon>
        <taxon>Psychidae</taxon>
        <taxon>Oiketicinae</taxon>
        <taxon>Eumeta</taxon>
    </lineage>
</organism>
<keyword evidence="3" id="KW-1185">Reference proteome</keyword>
<feature type="region of interest" description="Disordered" evidence="1">
    <location>
        <begin position="110"/>
        <end position="178"/>
    </location>
</feature>
<dbReference type="AlphaFoldDB" id="A0A4C2A2D8"/>